<sequence>MNVVLVRAGYALLLALAGLGFKPWLSDRLLPGSAILPELNLLRPEAGSLCAGDCTCSYCDQVINGRCYTDGRRGYGLCTTGCDADSCNFRPNVDGCGPILYLGCDDDDCRGTPLPVPSPTKDRIIIIGPPRTPKPQPTPRPTPAPTSTPVSPDPGPSVCQPPLEWTVMVPPQITSVTHSPPFPVLQSQEFGQGVDHTVFFHVDVRGGRALVYAKREKRVCRVAGNYPRDCPDDWTEICETYLKATYNDPVAEVSTSLKLSAASRVWITGYLESRYPKATVRQPTSSGGLWTGSTMGTTVDLSGWQPKDPGIHEGTARLLTKGTTVSPPQSVQLTHSVEVHLRDTTLTK</sequence>
<reference evidence="2" key="1">
    <citation type="submission" date="2019-09" db="EMBL/GenBank/DDBJ databases">
        <title>Characterisation of the sponge microbiome using genome-centric metagenomics.</title>
        <authorList>
            <person name="Engelberts J.P."/>
            <person name="Robbins S.J."/>
            <person name="De Goeij J.M."/>
            <person name="Aranda M."/>
            <person name="Bell S.C."/>
            <person name="Webster N.S."/>
        </authorList>
    </citation>
    <scope>NUCLEOTIDE SEQUENCE</scope>
    <source>
        <strain evidence="2">SB0662_bin_9</strain>
    </source>
</reference>
<gene>
    <name evidence="2" type="ORF">F4Y08_07440</name>
</gene>
<feature type="region of interest" description="Disordered" evidence="1">
    <location>
        <begin position="120"/>
        <end position="157"/>
    </location>
</feature>
<accession>A0A6B1DR80</accession>
<feature type="compositionally biased region" description="Pro residues" evidence="1">
    <location>
        <begin position="130"/>
        <end position="155"/>
    </location>
</feature>
<evidence type="ECO:0000313" key="2">
    <source>
        <dbReference type="EMBL" id="MYD90160.1"/>
    </source>
</evidence>
<organism evidence="2">
    <name type="scientific">Caldilineaceae bacterium SB0662_bin_9</name>
    <dbReference type="NCBI Taxonomy" id="2605258"/>
    <lineage>
        <taxon>Bacteria</taxon>
        <taxon>Bacillati</taxon>
        <taxon>Chloroflexota</taxon>
        <taxon>Caldilineae</taxon>
        <taxon>Caldilineales</taxon>
        <taxon>Caldilineaceae</taxon>
    </lineage>
</organism>
<name>A0A6B1DR80_9CHLR</name>
<dbReference type="EMBL" id="VXPY01000051">
    <property type="protein sequence ID" value="MYD90160.1"/>
    <property type="molecule type" value="Genomic_DNA"/>
</dbReference>
<protein>
    <submittedName>
        <fullName evidence="2">Uncharacterized protein</fullName>
    </submittedName>
</protein>
<comment type="caution">
    <text evidence="2">The sequence shown here is derived from an EMBL/GenBank/DDBJ whole genome shotgun (WGS) entry which is preliminary data.</text>
</comment>
<proteinExistence type="predicted"/>
<dbReference type="AlphaFoldDB" id="A0A6B1DR80"/>
<evidence type="ECO:0000256" key="1">
    <source>
        <dbReference type="SAM" id="MobiDB-lite"/>
    </source>
</evidence>